<proteinExistence type="predicted"/>
<dbReference type="SUPFAM" id="SSF140663">
    <property type="entry name" value="TTHA0068-like"/>
    <property type="match status" value="1"/>
</dbReference>
<reference evidence="1" key="1">
    <citation type="submission" date="2016-10" db="EMBL/GenBank/DDBJ databases">
        <authorList>
            <person name="de Groot N.N."/>
        </authorList>
    </citation>
    <scope>NUCLEOTIDE SEQUENCE</scope>
</reference>
<organism evidence="1">
    <name type="scientific">hydrothermal vent metagenome</name>
    <dbReference type="NCBI Taxonomy" id="652676"/>
    <lineage>
        <taxon>unclassified sequences</taxon>
        <taxon>metagenomes</taxon>
        <taxon>ecological metagenomes</taxon>
    </lineage>
</organism>
<evidence type="ECO:0008006" key="2">
    <source>
        <dbReference type="Google" id="ProtNLM"/>
    </source>
</evidence>
<dbReference type="InterPro" id="IPR005500">
    <property type="entry name" value="DUF309"/>
</dbReference>
<dbReference type="InterPro" id="IPR023203">
    <property type="entry name" value="TTHA0068_sf"/>
</dbReference>
<name>A0A1W1BEE4_9ZZZZ</name>
<dbReference type="AlphaFoldDB" id="A0A1W1BEE4"/>
<dbReference type="Pfam" id="PF03745">
    <property type="entry name" value="DUF309"/>
    <property type="match status" value="1"/>
</dbReference>
<dbReference type="Gene3D" id="1.10.3450.10">
    <property type="entry name" value="TTHA0068-like"/>
    <property type="match status" value="1"/>
</dbReference>
<sequence length="119" mass="13950">MLKLNSDLNGALTNFLILLEQGDYFEAHEVLEEAWHYLRLSKEPDESLVKLVKGIINGAIAFEHIKRDRKNARDKAQKVIASYDRYKGLYNKNINSACKFKEVMDSIDEIRRRLFFLED</sequence>
<evidence type="ECO:0000313" key="1">
    <source>
        <dbReference type="EMBL" id="SFV51863.1"/>
    </source>
</evidence>
<accession>A0A1W1BEE4</accession>
<gene>
    <name evidence="1" type="ORF">MNB_SV-9-1394</name>
</gene>
<dbReference type="EMBL" id="FPHG01000012">
    <property type="protein sequence ID" value="SFV51863.1"/>
    <property type="molecule type" value="Genomic_DNA"/>
</dbReference>
<protein>
    <recommendedName>
        <fullName evidence="2">DUF309 domain-containing protein</fullName>
    </recommendedName>
</protein>